<evidence type="ECO:0000313" key="4">
    <source>
        <dbReference type="Proteomes" id="UP001391051"/>
    </source>
</evidence>
<organism evidence="3 4">
    <name type="scientific">Apiospora aurea</name>
    <dbReference type="NCBI Taxonomy" id="335848"/>
    <lineage>
        <taxon>Eukaryota</taxon>
        <taxon>Fungi</taxon>
        <taxon>Dikarya</taxon>
        <taxon>Ascomycota</taxon>
        <taxon>Pezizomycotina</taxon>
        <taxon>Sordariomycetes</taxon>
        <taxon>Xylariomycetidae</taxon>
        <taxon>Amphisphaeriales</taxon>
        <taxon>Apiosporaceae</taxon>
        <taxon>Apiospora</taxon>
    </lineage>
</organism>
<feature type="compositionally biased region" description="Basic and acidic residues" evidence="1">
    <location>
        <begin position="90"/>
        <end position="103"/>
    </location>
</feature>
<feature type="domain" description="GYF" evidence="2">
    <location>
        <begin position="385"/>
        <end position="441"/>
    </location>
</feature>
<feature type="region of interest" description="Disordered" evidence="1">
    <location>
        <begin position="295"/>
        <end position="324"/>
    </location>
</feature>
<dbReference type="Proteomes" id="UP001391051">
    <property type="component" value="Unassembled WGS sequence"/>
</dbReference>
<feature type="compositionally biased region" description="Basic and acidic residues" evidence="1">
    <location>
        <begin position="308"/>
        <end position="324"/>
    </location>
</feature>
<gene>
    <name evidence="3" type="ORF">PG986_009724</name>
</gene>
<feature type="compositionally biased region" description="Basic and acidic residues" evidence="1">
    <location>
        <begin position="126"/>
        <end position="140"/>
    </location>
</feature>
<dbReference type="EMBL" id="JAQQWE010000006">
    <property type="protein sequence ID" value="KAK7948838.1"/>
    <property type="molecule type" value="Genomic_DNA"/>
</dbReference>
<dbReference type="Gene3D" id="3.30.1490.40">
    <property type="match status" value="1"/>
</dbReference>
<reference evidence="3 4" key="1">
    <citation type="submission" date="2023-01" db="EMBL/GenBank/DDBJ databases">
        <title>Analysis of 21 Apiospora genomes using comparative genomics revels a genus with tremendous synthesis potential of carbohydrate active enzymes and secondary metabolites.</title>
        <authorList>
            <person name="Sorensen T."/>
        </authorList>
    </citation>
    <scope>NUCLEOTIDE SEQUENCE [LARGE SCALE GENOMIC DNA]</scope>
    <source>
        <strain evidence="3 4">CBS 24483</strain>
    </source>
</reference>
<keyword evidence="4" id="KW-1185">Reference proteome</keyword>
<feature type="region of interest" description="Disordered" evidence="1">
    <location>
        <begin position="67"/>
        <end position="169"/>
    </location>
</feature>
<evidence type="ECO:0000259" key="2">
    <source>
        <dbReference type="PROSITE" id="PS50829"/>
    </source>
</evidence>
<feature type="compositionally biased region" description="Basic residues" evidence="1">
    <location>
        <begin position="295"/>
        <end position="307"/>
    </location>
</feature>
<dbReference type="InterPro" id="IPR035445">
    <property type="entry name" value="GYF-like_dom_sf"/>
</dbReference>
<comment type="caution">
    <text evidence="3">The sequence shown here is derived from an EMBL/GenBank/DDBJ whole genome shotgun (WGS) entry which is preliminary data.</text>
</comment>
<dbReference type="PROSITE" id="PS50829">
    <property type="entry name" value="GYF"/>
    <property type="match status" value="1"/>
</dbReference>
<feature type="compositionally biased region" description="Acidic residues" evidence="1">
    <location>
        <begin position="104"/>
        <end position="125"/>
    </location>
</feature>
<dbReference type="PANTHER" id="PTHR13138:SF3">
    <property type="entry name" value="CD2 ANTIGEN CYTOPLASMIC TAIL-BINDING PROTEIN 2"/>
    <property type="match status" value="1"/>
</dbReference>
<name>A0ABR1Q8T4_9PEZI</name>
<accession>A0ABR1Q8T4</accession>
<protein>
    <submittedName>
        <fullName evidence="3">Lin1 family protein</fullName>
    </submittedName>
</protein>
<sequence length="441" mass="49826">MSSRYGAARPKRAGEQFARAHHADEDAAAEPGSKKVKFDVRNPSALALGGDEEEDKDEFLEADAEVIRGSAATKRGAVNIDGYDSDSDREELGARPEAKKAEKDQDEDMDDMFAEADEDETEDRVDDTTTKKSKEVRFLEGADIEGQDMRSRDTAQIRLDGQESDDDDEEEIALAIQEEDVDEEVGAGGLKKHAPKVEAFNLRAEEEEGRFDESGNFVRNAIDRDAQHDRWLEGVSKKEMKKAAEAHEKREAELRQKRKEDGDILTSDLLKSLILKLELGETALEALARLGRGQAKSKKVPKWKQKKMKPEAMDVDAAEKEDPEQVRIKEAIDAITDAADKLLSRDRPDVYDRERELLVREWSRETQEPWVEPRREAEAKEDAPAKMWEYRWVDGRDGAPKQGPYDGRTMEAWQNAGYFGEGVEFRVVGDEDWAGPPSSWQ</sequence>
<dbReference type="InterPro" id="IPR003169">
    <property type="entry name" value="GYF"/>
</dbReference>
<dbReference type="InterPro" id="IPR039905">
    <property type="entry name" value="CD2BP2/Lin1"/>
</dbReference>
<dbReference type="GeneID" id="92079008"/>
<dbReference type="Pfam" id="PF02213">
    <property type="entry name" value="GYF"/>
    <property type="match status" value="1"/>
</dbReference>
<proteinExistence type="predicted"/>
<dbReference type="RefSeq" id="XP_066698344.1">
    <property type="nucleotide sequence ID" value="XM_066845946.1"/>
</dbReference>
<evidence type="ECO:0000313" key="3">
    <source>
        <dbReference type="EMBL" id="KAK7948838.1"/>
    </source>
</evidence>
<dbReference type="SUPFAM" id="SSF55277">
    <property type="entry name" value="GYF domain"/>
    <property type="match status" value="1"/>
</dbReference>
<feature type="region of interest" description="Disordered" evidence="1">
    <location>
        <begin position="1"/>
        <end position="41"/>
    </location>
</feature>
<dbReference type="PANTHER" id="PTHR13138">
    <property type="entry name" value="PROTEIN LIN1"/>
    <property type="match status" value="1"/>
</dbReference>
<evidence type="ECO:0000256" key="1">
    <source>
        <dbReference type="SAM" id="MobiDB-lite"/>
    </source>
</evidence>